<protein>
    <submittedName>
        <fullName evidence="1">Phosphohistidine phosphatase</fullName>
    </submittedName>
</protein>
<dbReference type="PANTHER" id="PTHR47623:SF1">
    <property type="entry name" value="OS09G0287300 PROTEIN"/>
    <property type="match status" value="1"/>
</dbReference>
<dbReference type="CDD" id="cd07067">
    <property type="entry name" value="HP_PGM_like"/>
    <property type="match status" value="1"/>
</dbReference>
<organism evidence="1 2">
    <name type="scientific">Microlunatus endophyticus</name>
    <dbReference type="NCBI Taxonomy" id="1716077"/>
    <lineage>
        <taxon>Bacteria</taxon>
        <taxon>Bacillati</taxon>
        <taxon>Actinomycetota</taxon>
        <taxon>Actinomycetes</taxon>
        <taxon>Propionibacteriales</taxon>
        <taxon>Propionibacteriaceae</taxon>
        <taxon>Microlunatus</taxon>
    </lineage>
</organism>
<accession>A0A917SJL1</accession>
<sequence length="173" mass="19368">MSTSRRIFLLRHAKSAWGLDVPDHERPLSGRGRRDSAALGQLLAERHVNPDLVWCSTAVRARETWERAVAAGASAGTVQYDDHLYEAVAHELVKVLRKTPDDVRTVLLIGHSPAVPELVDRLAPRKGHKNLWKRMDEKFPTSGLASLDYDGNWADLSKQSARLTDFDVPRGQK</sequence>
<evidence type="ECO:0000313" key="1">
    <source>
        <dbReference type="EMBL" id="GGL81911.1"/>
    </source>
</evidence>
<dbReference type="PANTHER" id="PTHR47623">
    <property type="entry name" value="OS09G0287300 PROTEIN"/>
    <property type="match status" value="1"/>
</dbReference>
<dbReference type="InterPro" id="IPR029033">
    <property type="entry name" value="His_PPase_superfam"/>
</dbReference>
<keyword evidence="2" id="KW-1185">Reference proteome</keyword>
<dbReference type="AlphaFoldDB" id="A0A917SJL1"/>
<dbReference type="InterPro" id="IPR013078">
    <property type="entry name" value="His_Pase_superF_clade-1"/>
</dbReference>
<dbReference type="SUPFAM" id="SSF53254">
    <property type="entry name" value="Phosphoglycerate mutase-like"/>
    <property type="match status" value="1"/>
</dbReference>
<proteinExistence type="predicted"/>
<reference evidence="1" key="2">
    <citation type="submission" date="2020-09" db="EMBL/GenBank/DDBJ databases">
        <authorList>
            <person name="Sun Q."/>
            <person name="Zhou Y."/>
        </authorList>
    </citation>
    <scope>NUCLEOTIDE SEQUENCE</scope>
    <source>
        <strain evidence="1">CGMCC 4.7306</strain>
    </source>
</reference>
<evidence type="ECO:0000313" key="2">
    <source>
        <dbReference type="Proteomes" id="UP000613840"/>
    </source>
</evidence>
<gene>
    <name evidence="1" type="ORF">GCM10011575_45250</name>
</gene>
<dbReference type="Proteomes" id="UP000613840">
    <property type="component" value="Unassembled WGS sequence"/>
</dbReference>
<dbReference type="Gene3D" id="3.40.50.1240">
    <property type="entry name" value="Phosphoglycerate mutase-like"/>
    <property type="match status" value="1"/>
</dbReference>
<name>A0A917SJL1_9ACTN</name>
<dbReference type="RefSeq" id="WP_188898120.1">
    <property type="nucleotide sequence ID" value="NZ_BMMZ01000017.1"/>
</dbReference>
<dbReference type="Pfam" id="PF00300">
    <property type="entry name" value="His_Phos_1"/>
    <property type="match status" value="1"/>
</dbReference>
<comment type="caution">
    <text evidence="1">The sequence shown here is derived from an EMBL/GenBank/DDBJ whole genome shotgun (WGS) entry which is preliminary data.</text>
</comment>
<dbReference type="SMART" id="SM00855">
    <property type="entry name" value="PGAM"/>
    <property type="match status" value="1"/>
</dbReference>
<reference evidence="1" key="1">
    <citation type="journal article" date="2014" name="Int. J. Syst. Evol. Microbiol.">
        <title>Complete genome sequence of Corynebacterium casei LMG S-19264T (=DSM 44701T), isolated from a smear-ripened cheese.</title>
        <authorList>
            <consortium name="US DOE Joint Genome Institute (JGI-PGF)"/>
            <person name="Walter F."/>
            <person name="Albersmeier A."/>
            <person name="Kalinowski J."/>
            <person name="Ruckert C."/>
        </authorList>
    </citation>
    <scope>NUCLEOTIDE SEQUENCE</scope>
    <source>
        <strain evidence="1">CGMCC 4.7306</strain>
    </source>
</reference>
<dbReference type="EMBL" id="BMMZ01000017">
    <property type="protein sequence ID" value="GGL81911.1"/>
    <property type="molecule type" value="Genomic_DNA"/>
</dbReference>